<dbReference type="PANTHER" id="PTHR43808:SF17">
    <property type="entry name" value="PEPTIDASE M20"/>
    <property type="match status" value="1"/>
</dbReference>
<keyword evidence="1" id="KW-0479">Metal-binding</keyword>
<evidence type="ECO:0000259" key="3">
    <source>
        <dbReference type="Pfam" id="PF07687"/>
    </source>
</evidence>
<dbReference type="PANTHER" id="PTHR43808">
    <property type="entry name" value="ACETYLORNITHINE DEACETYLASE"/>
    <property type="match status" value="1"/>
</dbReference>
<dbReference type="InterPro" id="IPR036264">
    <property type="entry name" value="Bact_exopeptidase_dim_dom"/>
</dbReference>
<evidence type="ECO:0000313" key="4">
    <source>
        <dbReference type="EMBL" id="HIR92443.1"/>
    </source>
</evidence>
<reference evidence="4" key="2">
    <citation type="journal article" date="2021" name="PeerJ">
        <title>Extensive microbial diversity within the chicken gut microbiome revealed by metagenomics and culture.</title>
        <authorList>
            <person name="Gilroy R."/>
            <person name="Ravi A."/>
            <person name="Getino M."/>
            <person name="Pursley I."/>
            <person name="Horton D.L."/>
            <person name="Alikhan N.F."/>
            <person name="Baker D."/>
            <person name="Gharbi K."/>
            <person name="Hall N."/>
            <person name="Watson M."/>
            <person name="Adriaenssens E.M."/>
            <person name="Foster-Nyarko E."/>
            <person name="Jarju S."/>
            <person name="Secka A."/>
            <person name="Antonio M."/>
            <person name="Oren A."/>
            <person name="Chaudhuri R.R."/>
            <person name="La Ragione R."/>
            <person name="Hildebrand F."/>
            <person name="Pallen M.J."/>
        </authorList>
    </citation>
    <scope>NUCLEOTIDE SEQUENCE</scope>
    <source>
        <strain evidence="4">ChiSxjej1B13-7041</strain>
    </source>
</reference>
<evidence type="ECO:0000313" key="5">
    <source>
        <dbReference type="Proteomes" id="UP000886841"/>
    </source>
</evidence>
<dbReference type="Proteomes" id="UP000886841">
    <property type="component" value="Unassembled WGS sequence"/>
</dbReference>
<dbReference type="InterPro" id="IPR050072">
    <property type="entry name" value="Peptidase_M20A"/>
</dbReference>
<reference evidence="4" key="1">
    <citation type="submission" date="2020-10" db="EMBL/GenBank/DDBJ databases">
        <authorList>
            <person name="Gilroy R."/>
        </authorList>
    </citation>
    <scope>NUCLEOTIDE SEQUENCE</scope>
    <source>
        <strain evidence="4">ChiSxjej1B13-7041</strain>
    </source>
</reference>
<sequence>MTYELTEELENYLNESQEELKELIRELCGIPAPSHREERRAAFCKEWLEKNGAEGVTIDEALNVIYPVGCEEGRDLIVFMAHMDTVFPELVPHPMREEEGKLFCPGVGDDTTNLAILLMLEKYIAIHKPQPKWGILFVANSCEEGLGNLKGSRQLMKDYGDRVRQVVSFDGYCTGMANRAVGSSRYRVEVRTEGGHAFGNFGNRSAIHQLSKMIDMLYAIKVPDKAPTTFNVGVAQGGTSVNTIAQQAEMLYEYRSEDKDCLQIMEDYFQGVIEAYRRSGITVLVEPLGQRPCGSMVDEEKLAALTQKGVDIITRYAGKRPVVKAASTDCNIPLSMGIPSLCLGTCLGGGAHTKGEWIELSSLPAGCRIAAAFVMDYFYP</sequence>
<protein>
    <submittedName>
        <fullName evidence="4">M20/M25/M40 family metallo-hydrolase</fullName>
    </submittedName>
</protein>
<dbReference type="AlphaFoldDB" id="A0A9D1JF07"/>
<keyword evidence="2" id="KW-0378">Hydrolase</keyword>
<dbReference type="InterPro" id="IPR002933">
    <property type="entry name" value="Peptidase_M20"/>
</dbReference>
<feature type="domain" description="Peptidase M20 dimerisation" evidence="3">
    <location>
        <begin position="182"/>
        <end position="272"/>
    </location>
</feature>
<proteinExistence type="predicted"/>
<gene>
    <name evidence="4" type="ORF">IAB98_03345</name>
</gene>
<dbReference type="GO" id="GO:0046872">
    <property type="term" value="F:metal ion binding"/>
    <property type="evidence" value="ECO:0007669"/>
    <property type="project" value="UniProtKB-KW"/>
</dbReference>
<evidence type="ECO:0000256" key="1">
    <source>
        <dbReference type="ARBA" id="ARBA00022723"/>
    </source>
</evidence>
<name>A0A9D1JF07_9FIRM</name>
<dbReference type="Pfam" id="PF07687">
    <property type="entry name" value="M20_dimer"/>
    <property type="match status" value="1"/>
</dbReference>
<accession>A0A9D1JF07</accession>
<evidence type="ECO:0000256" key="2">
    <source>
        <dbReference type="ARBA" id="ARBA00022801"/>
    </source>
</evidence>
<dbReference type="Pfam" id="PF01546">
    <property type="entry name" value="Peptidase_M20"/>
    <property type="match status" value="1"/>
</dbReference>
<dbReference type="InterPro" id="IPR011650">
    <property type="entry name" value="Peptidase_M20_dimer"/>
</dbReference>
<dbReference type="Gene3D" id="3.40.630.10">
    <property type="entry name" value="Zn peptidases"/>
    <property type="match status" value="1"/>
</dbReference>
<dbReference type="EMBL" id="DVHU01000027">
    <property type="protein sequence ID" value="HIR92443.1"/>
    <property type="molecule type" value="Genomic_DNA"/>
</dbReference>
<comment type="caution">
    <text evidence="4">The sequence shown here is derived from an EMBL/GenBank/DDBJ whole genome shotgun (WGS) entry which is preliminary data.</text>
</comment>
<dbReference type="SUPFAM" id="SSF53187">
    <property type="entry name" value="Zn-dependent exopeptidases"/>
    <property type="match status" value="1"/>
</dbReference>
<organism evidence="4 5">
    <name type="scientific">Candidatus Egerieimonas intestinavium</name>
    <dbReference type="NCBI Taxonomy" id="2840777"/>
    <lineage>
        <taxon>Bacteria</taxon>
        <taxon>Bacillati</taxon>
        <taxon>Bacillota</taxon>
        <taxon>Clostridia</taxon>
        <taxon>Lachnospirales</taxon>
        <taxon>Lachnospiraceae</taxon>
        <taxon>Lachnospiraceae incertae sedis</taxon>
        <taxon>Candidatus Egerieimonas</taxon>
    </lineage>
</organism>
<dbReference type="Gene3D" id="3.30.70.360">
    <property type="match status" value="1"/>
</dbReference>
<dbReference type="GO" id="GO:0016787">
    <property type="term" value="F:hydrolase activity"/>
    <property type="evidence" value="ECO:0007669"/>
    <property type="project" value="UniProtKB-KW"/>
</dbReference>
<dbReference type="SUPFAM" id="SSF55031">
    <property type="entry name" value="Bacterial exopeptidase dimerisation domain"/>
    <property type="match status" value="1"/>
</dbReference>